<dbReference type="InterPro" id="IPR036679">
    <property type="entry name" value="FlgN-like_sf"/>
</dbReference>
<dbReference type="InterPro" id="IPR007809">
    <property type="entry name" value="FlgN-like"/>
</dbReference>
<dbReference type="Pfam" id="PF05130">
    <property type="entry name" value="FlgN"/>
    <property type="match status" value="1"/>
</dbReference>
<comment type="similarity">
    <text evidence="2">Belongs to the FlgN family.</text>
</comment>
<protein>
    <submittedName>
        <fullName evidence="6">Flagella synthesis protein FlgN</fullName>
    </submittedName>
</protein>
<dbReference type="RefSeq" id="WP_386775839.1">
    <property type="nucleotide sequence ID" value="NZ_JBHRUG010000031.1"/>
</dbReference>
<dbReference type="EMBL" id="JBHRUG010000031">
    <property type="protein sequence ID" value="MFC3285163.1"/>
    <property type="molecule type" value="Genomic_DNA"/>
</dbReference>
<dbReference type="Proteomes" id="UP001595579">
    <property type="component" value="Unassembled WGS sequence"/>
</dbReference>
<evidence type="ECO:0000313" key="6">
    <source>
        <dbReference type="EMBL" id="MFC3285163.1"/>
    </source>
</evidence>
<evidence type="ECO:0000256" key="2">
    <source>
        <dbReference type="ARBA" id="ARBA00007703"/>
    </source>
</evidence>
<dbReference type="Gene3D" id="1.20.58.300">
    <property type="entry name" value="FlgN-like"/>
    <property type="match status" value="1"/>
</dbReference>
<keyword evidence="7" id="KW-1185">Reference proteome</keyword>
<evidence type="ECO:0000256" key="1">
    <source>
        <dbReference type="ARBA" id="ARBA00002397"/>
    </source>
</evidence>
<keyword evidence="6" id="KW-0282">Flagellum</keyword>
<keyword evidence="6" id="KW-0969">Cilium</keyword>
<proteinExistence type="inferred from homology"/>
<evidence type="ECO:0000256" key="4">
    <source>
        <dbReference type="SAM" id="Coils"/>
    </source>
</evidence>
<dbReference type="SUPFAM" id="SSF140566">
    <property type="entry name" value="FlgN-like"/>
    <property type="match status" value="1"/>
</dbReference>
<reference evidence="7" key="1">
    <citation type="journal article" date="2019" name="Int. J. Syst. Evol. Microbiol.">
        <title>The Global Catalogue of Microorganisms (GCM) 10K type strain sequencing project: providing services to taxonomists for standard genome sequencing and annotation.</title>
        <authorList>
            <consortium name="The Broad Institute Genomics Platform"/>
            <consortium name="The Broad Institute Genome Sequencing Center for Infectious Disease"/>
            <person name="Wu L."/>
            <person name="Ma J."/>
        </authorList>
    </citation>
    <scope>NUCLEOTIDE SEQUENCE [LARGE SCALE GENOMIC DNA]</scope>
    <source>
        <strain evidence="7">CECT 7698</strain>
    </source>
</reference>
<feature type="coiled-coil region" evidence="4">
    <location>
        <begin position="38"/>
        <end position="65"/>
    </location>
</feature>
<accession>A0ABV7LRV6</accession>
<keyword evidence="4" id="KW-0175">Coiled coil</keyword>
<comment type="caution">
    <text evidence="6">The sequence shown here is derived from an EMBL/GenBank/DDBJ whole genome shotgun (WGS) entry which is preliminary data.</text>
</comment>
<evidence type="ECO:0000256" key="5">
    <source>
        <dbReference type="SAM" id="MobiDB-lite"/>
    </source>
</evidence>
<comment type="function">
    <text evidence="1">Required for the efficient initiation of filament assembly.</text>
</comment>
<name>A0ABV7LRV6_9GAMM</name>
<evidence type="ECO:0000256" key="3">
    <source>
        <dbReference type="ARBA" id="ARBA00022795"/>
    </source>
</evidence>
<keyword evidence="6" id="KW-0966">Cell projection</keyword>
<organism evidence="6 7">
    <name type="scientific">Litchfieldella rifensis</name>
    <dbReference type="NCBI Taxonomy" id="762643"/>
    <lineage>
        <taxon>Bacteria</taxon>
        <taxon>Pseudomonadati</taxon>
        <taxon>Pseudomonadota</taxon>
        <taxon>Gammaproteobacteria</taxon>
        <taxon>Oceanospirillales</taxon>
        <taxon>Halomonadaceae</taxon>
        <taxon>Litchfieldella</taxon>
    </lineage>
</organism>
<evidence type="ECO:0000313" key="7">
    <source>
        <dbReference type="Proteomes" id="UP001595579"/>
    </source>
</evidence>
<feature type="region of interest" description="Disordered" evidence="5">
    <location>
        <begin position="129"/>
        <end position="150"/>
    </location>
</feature>
<gene>
    <name evidence="6" type="ORF">ACFOEV_16300</name>
</gene>
<keyword evidence="3" id="KW-1005">Bacterial flagellum biogenesis</keyword>
<sequence>MSLDQHLARQHRRLEALATLLTDERQALATGQVDGKRLNDIASHKQALLEELERLETQRRSAQRALGYADHHAGAEQAAQDAGCLDAWHAMREQAEQVRHLNELNGTLLQIRLSHNQRTLNFLHEAAGQSLYGPDGQSHRRGLAGIDSRA</sequence>